<feature type="region of interest" description="Disordered" evidence="2">
    <location>
        <begin position="143"/>
        <end position="164"/>
    </location>
</feature>
<accession>A0A1H0UNX2</accession>
<dbReference type="OrthoDB" id="5512223at2"/>
<organism evidence="4 5">
    <name type="scientific">Paracidovorax cattleyae</name>
    <dbReference type="NCBI Taxonomy" id="80868"/>
    <lineage>
        <taxon>Bacteria</taxon>
        <taxon>Pseudomonadati</taxon>
        <taxon>Pseudomonadota</taxon>
        <taxon>Betaproteobacteria</taxon>
        <taxon>Burkholderiales</taxon>
        <taxon>Comamonadaceae</taxon>
        <taxon>Paracidovorax</taxon>
    </lineage>
</organism>
<dbReference type="InterPro" id="IPR014729">
    <property type="entry name" value="Rossmann-like_a/b/a_fold"/>
</dbReference>
<gene>
    <name evidence="4" type="ORF">SAMN04489708_1219</name>
</gene>
<keyword evidence="5" id="KW-1185">Reference proteome</keyword>
<evidence type="ECO:0000259" key="3">
    <source>
        <dbReference type="Pfam" id="PF00582"/>
    </source>
</evidence>
<dbReference type="PANTHER" id="PTHR31964:SF113">
    <property type="entry name" value="USPA DOMAIN-CONTAINING PROTEIN"/>
    <property type="match status" value="1"/>
</dbReference>
<dbReference type="SUPFAM" id="SSF52402">
    <property type="entry name" value="Adenine nucleotide alpha hydrolases-like"/>
    <property type="match status" value="1"/>
</dbReference>
<dbReference type="CDD" id="cd23659">
    <property type="entry name" value="USP_At3g01520-like"/>
    <property type="match status" value="1"/>
</dbReference>
<evidence type="ECO:0000313" key="4">
    <source>
        <dbReference type="EMBL" id="SDP67861.1"/>
    </source>
</evidence>
<dbReference type="Gene3D" id="3.40.50.620">
    <property type="entry name" value="HUPs"/>
    <property type="match status" value="1"/>
</dbReference>
<feature type="domain" description="UspA" evidence="3">
    <location>
        <begin position="3"/>
        <end position="141"/>
    </location>
</feature>
<dbReference type="PRINTS" id="PR01438">
    <property type="entry name" value="UNVRSLSTRESS"/>
</dbReference>
<comment type="similarity">
    <text evidence="1">Belongs to the universal stress protein A family.</text>
</comment>
<evidence type="ECO:0000256" key="2">
    <source>
        <dbReference type="SAM" id="MobiDB-lite"/>
    </source>
</evidence>
<evidence type="ECO:0000313" key="5">
    <source>
        <dbReference type="Proteomes" id="UP000199317"/>
    </source>
</evidence>
<dbReference type="InterPro" id="IPR006015">
    <property type="entry name" value="Universal_stress_UspA"/>
</dbReference>
<dbReference type="InterPro" id="IPR006016">
    <property type="entry name" value="UspA"/>
</dbReference>
<sequence>MLKILVAVDGSELSLDAVRHTLALTRQGLAASVVLAHVQEPATLYEMVVSRDPDLIAAASLEAGLHLMAPARALVDAAGVPCESEVGVGDVAPTLADIAERTQCGLVVIGARGQGAIASALLGSVSQALVHASPVPVTIVKHPDTPAAMQPADLPGDGGEPDPV</sequence>
<dbReference type="Proteomes" id="UP000199317">
    <property type="component" value="Unassembled WGS sequence"/>
</dbReference>
<dbReference type="Pfam" id="PF00582">
    <property type="entry name" value="Usp"/>
    <property type="match status" value="1"/>
</dbReference>
<dbReference type="RefSeq" id="WP_092836196.1">
    <property type="nucleotide sequence ID" value="NZ_FNJL01000021.1"/>
</dbReference>
<name>A0A1H0UNX2_9BURK</name>
<proteinExistence type="inferred from homology"/>
<reference evidence="5" key="1">
    <citation type="submission" date="2016-10" db="EMBL/GenBank/DDBJ databases">
        <authorList>
            <person name="Varghese N."/>
            <person name="Submissions S."/>
        </authorList>
    </citation>
    <scope>NUCLEOTIDE SEQUENCE [LARGE SCALE GENOMIC DNA]</scope>
    <source>
        <strain evidence="5">DSM 17101</strain>
    </source>
</reference>
<evidence type="ECO:0000256" key="1">
    <source>
        <dbReference type="ARBA" id="ARBA00008791"/>
    </source>
</evidence>
<dbReference type="EMBL" id="FNJL01000021">
    <property type="protein sequence ID" value="SDP67861.1"/>
    <property type="molecule type" value="Genomic_DNA"/>
</dbReference>
<protein>
    <submittedName>
        <fullName evidence="4">Nucleotide-binding universal stress protein, UspA family</fullName>
    </submittedName>
</protein>
<dbReference type="PANTHER" id="PTHR31964">
    <property type="entry name" value="ADENINE NUCLEOTIDE ALPHA HYDROLASES-LIKE SUPERFAMILY PROTEIN"/>
    <property type="match status" value="1"/>
</dbReference>
<dbReference type="AlphaFoldDB" id="A0A1H0UNX2"/>